<evidence type="ECO:0000313" key="2">
    <source>
        <dbReference type="Proteomes" id="UP000435304"/>
    </source>
</evidence>
<dbReference type="AlphaFoldDB" id="A0A6A9UUQ7"/>
<accession>A0A6A9UUQ7</accession>
<comment type="caution">
    <text evidence="1">The sequence shown here is derived from an EMBL/GenBank/DDBJ whole genome shotgun (WGS) entry which is preliminary data.</text>
</comment>
<dbReference type="RefSeq" id="WP_156608572.1">
    <property type="nucleotide sequence ID" value="NZ_WPCU01000004.1"/>
</dbReference>
<gene>
    <name evidence="1" type="ORF">GC722_05445</name>
</gene>
<dbReference type="EMBL" id="WPCU01000004">
    <property type="protein sequence ID" value="MVA75475.1"/>
    <property type="molecule type" value="Genomic_DNA"/>
</dbReference>
<reference evidence="1 2" key="1">
    <citation type="submission" date="2019-12" db="EMBL/GenBank/DDBJ databases">
        <title>Auraticoccus cholistani sp. nov., an actinomycete isolated from soil of Cholistan desert.</title>
        <authorList>
            <person name="Cheema M.T."/>
        </authorList>
    </citation>
    <scope>NUCLEOTIDE SEQUENCE [LARGE SCALE GENOMIC DNA]</scope>
    <source>
        <strain evidence="1 2">F435</strain>
    </source>
</reference>
<sequence>MLYARDDDNRGLLAVEVRGRFCPKEQIVRALRKASDVPWSLILHKGVADKVAVLAYIERAEPQSIEFLEYGIASDGQRQPPRRKSLKVMEMSSGFLSKVRNELKTWPTLGAGKKTSAVAKAMKQFVLTETVAIDFDDVAVEVDDGNMQRRLTPRTDYSRFTYSLGDDLVDDDVFFREAEAACAQLIADVQSLAEEDSRSRLSTWSSGGITNAGPLQCGSVAS</sequence>
<protein>
    <submittedName>
        <fullName evidence="1">Uncharacterized protein</fullName>
    </submittedName>
</protein>
<proteinExistence type="predicted"/>
<organism evidence="1 2">
    <name type="scientific">Auraticoccus cholistanensis</name>
    <dbReference type="NCBI Taxonomy" id="2656650"/>
    <lineage>
        <taxon>Bacteria</taxon>
        <taxon>Bacillati</taxon>
        <taxon>Actinomycetota</taxon>
        <taxon>Actinomycetes</taxon>
        <taxon>Propionibacteriales</taxon>
        <taxon>Propionibacteriaceae</taxon>
        <taxon>Auraticoccus</taxon>
    </lineage>
</organism>
<evidence type="ECO:0000313" key="1">
    <source>
        <dbReference type="EMBL" id="MVA75475.1"/>
    </source>
</evidence>
<keyword evidence="2" id="KW-1185">Reference proteome</keyword>
<dbReference type="Proteomes" id="UP000435304">
    <property type="component" value="Unassembled WGS sequence"/>
</dbReference>
<name>A0A6A9UUQ7_9ACTN</name>